<dbReference type="Proteomes" id="UP000296352">
    <property type="component" value="Chromosome"/>
</dbReference>
<sequence>MNDSSKAHTSRAIPFLAAFNNIESHLRAVLNAKRSDSFWWMVDRARDHHMLSARQAEVLKDYGNLRNAISHGRYNDGQTIAEPHPQVVKEIENLERLLTNPPAALDILGQARVETLASNDSINSALKLIRTKGYSQIPIYDAGNFTALLTTNVITHWVAADLADNNHLDARTVGEVLRFGEPVDRAVFLPRNASAQEALDAALDPGKDGTHAFAVILTETGKPNQTPLRIITSSDLAALLEAVEWE</sequence>
<dbReference type="Gene3D" id="3.10.580.10">
    <property type="entry name" value="CBS-domain"/>
    <property type="match status" value="1"/>
</dbReference>
<dbReference type="KEGG" id="cee:CENDO_06290"/>
<organism evidence="1 2">
    <name type="scientific">Corynebacterium endometrii</name>
    <dbReference type="NCBI Taxonomy" id="2488819"/>
    <lineage>
        <taxon>Bacteria</taxon>
        <taxon>Bacillati</taxon>
        <taxon>Actinomycetota</taxon>
        <taxon>Actinomycetes</taxon>
        <taxon>Mycobacteriales</taxon>
        <taxon>Corynebacteriaceae</taxon>
        <taxon>Corynebacterium</taxon>
    </lineage>
</organism>
<dbReference type="InterPro" id="IPR046342">
    <property type="entry name" value="CBS_dom_sf"/>
</dbReference>
<protein>
    <recommendedName>
        <fullName evidence="3">CBS domain protein</fullName>
    </recommendedName>
</protein>
<keyword evidence="2" id="KW-1185">Reference proteome</keyword>
<evidence type="ECO:0008006" key="3">
    <source>
        <dbReference type="Google" id="ProtNLM"/>
    </source>
</evidence>
<name>A0A4P7QIB2_9CORY</name>
<evidence type="ECO:0000313" key="1">
    <source>
        <dbReference type="EMBL" id="QCB28537.1"/>
    </source>
</evidence>
<evidence type="ECO:0000313" key="2">
    <source>
        <dbReference type="Proteomes" id="UP000296352"/>
    </source>
</evidence>
<proteinExistence type="predicted"/>
<accession>A0A4P7QIB2</accession>
<reference evidence="1 2" key="1">
    <citation type="submission" date="2019-04" db="EMBL/GenBank/DDBJ databases">
        <title>Corynebacterium endometrii sp. nov., isolated from the uterus of a cow with endometritis.</title>
        <authorList>
            <person name="Ballas P."/>
            <person name="Ruckert C."/>
            <person name="Wagener K."/>
            <person name="Drillich M."/>
            <person name="Kaempfer P."/>
            <person name="Busse H.-J."/>
            <person name="Ehling-Schulz M."/>
        </authorList>
    </citation>
    <scope>NUCLEOTIDE SEQUENCE [LARGE SCALE GENOMIC DNA]</scope>
    <source>
        <strain evidence="1 2">LMM-1653</strain>
    </source>
</reference>
<dbReference type="EMBL" id="CP039247">
    <property type="protein sequence ID" value="QCB28537.1"/>
    <property type="molecule type" value="Genomic_DNA"/>
</dbReference>
<dbReference type="SUPFAM" id="SSF54631">
    <property type="entry name" value="CBS-domain pair"/>
    <property type="match status" value="1"/>
</dbReference>
<dbReference type="AlphaFoldDB" id="A0A4P7QIB2"/>
<dbReference type="OrthoDB" id="4417510at2"/>
<gene>
    <name evidence="1" type="ORF">CENDO_06290</name>
</gene>
<dbReference type="RefSeq" id="WP_136141265.1">
    <property type="nucleotide sequence ID" value="NZ_CP039247.1"/>
</dbReference>